<organism evidence="6 7">
    <name type="scientific">Aminomonas paucivorans DSM 12260</name>
    <dbReference type="NCBI Taxonomy" id="584708"/>
    <lineage>
        <taxon>Bacteria</taxon>
        <taxon>Thermotogati</taxon>
        <taxon>Synergistota</taxon>
        <taxon>Synergistia</taxon>
        <taxon>Synergistales</taxon>
        <taxon>Synergistaceae</taxon>
        <taxon>Aminomonas</taxon>
    </lineage>
</organism>
<dbReference type="GO" id="GO:0016151">
    <property type="term" value="F:nickel cation binding"/>
    <property type="evidence" value="ECO:0007669"/>
    <property type="project" value="UniProtKB-UniRule"/>
</dbReference>
<evidence type="ECO:0000313" key="7">
    <source>
        <dbReference type="Proteomes" id="UP000005096"/>
    </source>
</evidence>
<evidence type="ECO:0000256" key="1">
    <source>
        <dbReference type="ARBA" id="ARBA00010748"/>
    </source>
</evidence>
<dbReference type="PaxDb" id="584708-Apau_1167"/>
<feature type="binding site" evidence="5">
    <location>
        <position position="79"/>
    </location>
    <ligand>
        <name>Zn(2+)</name>
        <dbReference type="ChEBI" id="CHEBI:29105"/>
    </ligand>
</feature>
<dbReference type="AlphaFoldDB" id="E3CXY3"/>
<dbReference type="PIRSF" id="PIRSF004761">
    <property type="entry name" value="Hydrgn_mat_HypA"/>
    <property type="match status" value="1"/>
</dbReference>
<evidence type="ECO:0000256" key="5">
    <source>
        <dbReference type="HAMAP-Rule" id="MF_00213"/>
    </source>
</evidence>
<dbReference type="PANTHER" id="PTHR34535:SF3">
    <property type="entry name" value="HYDROGENASE MATURATION FACTOR HYPA"/>
    <property type="match status" value="1"/>
</dbReference>
<comment type="similarity">
    <text evidence="1 5">Belongs to the HypA/HybF family.</text>
</comment>
<dbReference type="PROSITE" id="PS01249">
    <property type="entry name" value="HYPA"/>
    <property type="match status" value="1"/>
</dbReference>
<dbReference type="EMBL" id="CM001022">
    <property type="protein sequence ID" value="EFQ23593.1"/>
    <property type="molecule type" value="Genomic_DNA"/>
</dbReference>
<gene>
    <name evidence="5" type="primary">hypA</name>
    <name evidence="6" type="ORF">Apau_1167</name>
</gene>
<evidence type="ECO:0000256" key="2">
    <source>
        <dbReference type="ARBA" id="ARBA00022596"/>
    </source>
</evidence>
<reference evidence="6 7" key="1">
    <citation type="journal article" date="2010" name="Stand. Genomic Sci.">
        <title>Non-contiguous finished genome sequence of Aminomonas paucivorans type strain (GLU-3).</title>
        <authorList>
            <person name="Pitluck S."/>
            <person name="Yasawong M."/>
            <person name="Held B."/>
            <person name="Lapidus A."/>
            <person name="Nolan M."/>
            <person name="Copeland A."/>
            <person name="Lucas S."/>
            <person name="Del Rio T.G."/>
            <person name="Tice H."/>
            <person name="Cheng J.F."/>
            <person name="Chertkov O."/>
            <person name="Goodwin L."/>
            <person name="Tapia R."/>
            <person name="Han C."/>
            <person name="Liolios K."/>
            <person name="Ivanova N."/>
            <person name="Mavromatis K."/>
            <person name="Ovchinnikova G."/>
            <person name="Pati A."/>
            <person name="Chen A."/>
            <person name="Palaniappan K."/>
            <person name="Land M."/>
            <person name="Hauser L."/>
            <person name="Chang Y.J."/>
            <person name="Jeffries C.D."/>
            <person name="Pukall R."/>
            <person name="Spring S."/>
            <person name="Rohde M."/>
            <person name="Sikorski J."/>
            <person name="Goker M."/>
            <person name="Woyke T."/>
            <person name="Bristow J."/>
            <person name="Eisen J.A."/>
            <person name="Markowitz V."/>
            <person name="Hugenholtz P."/>
            <person name="Kyrpides N.C."/>
            <person name="Klenk H.P."/>
        </authorList>
    </citation>
    <scope>NUCLEOTIDE SEQUENCE [LARGE SCALE GENOMIC DNA]</scope>
    <source>
        <strain evidence="6 7">DSM 12260</strain>
    </source>
</reference>
<keyword evidence="2 5" id="KW-0533">Nickel</keyword>
<sequence>MRALHEMSLVESLLESLEMVVREQGVTGVREVGLRVGALRQVEPEVMAFCFSVATRGTFLEGAELRVILQPLRRRCLTCGHRWEGALQEAACPRCGSVSERTGGFELDLEYIEVKEDESTHYPEP</sequence>
<evidence type="ECO:0000256" key="3">
    <source>
        <dbReference type="ARBA" id="ARBA00022723"/>
    </source>
</evidence>
<proteinExistence type="inferred from homology"/>
<accession>E3CXY3</accession>
<feature type="binding site" evidence="5">
    <location>
        <position position="92"/>
    </location>
    <ligand>
        <name>Zn(2+)</name>
        <dbReference type="ChEBI" id="CHEBI:29105"/>
    </ligand>
</feature>
<dbReference type="Gene3D" id="3.30.2320.80">
    <property type="match status" value="1"/>
</dbReference>
<keyword evidence="7" id="KW-1185">Reference proteome</keyword>
<evidence type="ECO:0000313" key="6">
    <source>
        <dbReference type="EMBL" id="EFQ23593.1"/>
    </source>
</evidence>
<evidence type="ECO:0000256" key="4">
    <source>
        <dbReference type="ARBA" id="ARBA00022833"/>
    </source>
</evidence>
<dbReference type="PANTHER" id="PTHR34535">
    <property type="entry name" value="HYDROGENASE MATURATION FACTOR HYPA"/>
    <property type="match status" value="1"/>
</dbReference>
<dbReference type="InterPro" id="IPR020538">
    <property type="entry name" value="Hydgase_Ni_incorp_HypA/HybF_CS"/>
</dbReference>
<feature type="binding site" evidence="5">
    <location>
        <position position="5"/>
    </location>
    <ligand>
        <name>Ni(2+)</name>
        <dbReference type="ChEBI" id="CHEBI:49786"/>
    </ligand>
</feature>
<dbReference type="Pfam" id="PF01155">
    <property type="entry name" value="HypA"/>
    <property type="match status" value="1"/>
</dbReference>
<dbReference type="InterPro" id="IPR000688">
    <property type="entry name" value="HypA/HybF"/>
</dbReference>
<feature type="binding site" evidence="5">
    <location>
        <position position="76"/>
    </location>
    <ligand>
        <name>Zn(2+)</name>
        <dbReference type="ChEBI" id="CHEBI:29105"/>
    </ligand>
</feature>
<dbReference type="Proteomes" id="UP000005096">
    <property type="component" value="Chromosome"/>
</dbReference>
<keyword evidence="4 5" id="KW-0862">Zinc</keyword>
<feature type="binding site" evidence="5">
    <location>
        <position position="95"/>
    </location>
    <ligand>
        <name>Zn(2+)</name>
        <dbReference type="ChEBI" id="CHEBI:29105"/>
    </ligand>
</feature>
<dbReference type="HAMAP" id="MF_00213">
    <property type="entry name" value="HypA_HybF"/>
    <property type="match status" value="1"/>
</dbReference>
<dbReference type="HOGENOM" id="CLU_126929_3_0_0"/>
<keyword evidence="3 5" id="KW-0479">Metal-binding</keyword>
<dbReference type="GO" id="GO:0008270">
    <property type="term" value="F:zinc ion binding"/>
    <property type="evidence" value="ECO:0007669"/>
    <property type="project" value="UniProtKB-UniRule"/>
</dbReference>
<protein>
    <recommendedName>
        <fullName evidence="5">Hydrogenase maturation factor HypA</fullName>
    </recommendedName>
</protein>
<dbReference type="GO" id="GO:0051604">
    <property type="term" value="P:protein maturation"/>
    <property type="evidence" value="ECO:0007669"/>
    <property type="project" value="InterPro"/>
</dbReference>
<name>E3CXY3_9BACT</name>
<comment type="function">
    <text evidence="5">Involved in the maturation of [NiFe] hydrogenases. Required for nickel insertion into the metal center of the hydrogenase.</text>
</comment>
<dbReference type="eggNOG" id="COG0375">
    <property type="taxonomic scope" value="Bacteria"/>
</dbReference>
<dbReference type="STRING" id="584708.Apau_1167"/>
<dbReference type="OrthoDB" id="9800361at2"/>